<evidence type="ECO:0000256" key="3">
    <source>
        <dbReference type="ARBA" id="ARBA00009184"/>
    </source>
</evidence>
<comment type="caution">
    <text evidence="14">The sequence shown here is derived from an EMBL/GenBank/DDBJ whole genome shotgun (WGS) entry which is preliminary data.</text>
</comment>
<dbReference type="InterPro" id="IPR036412">
    <property type="entry name" value="HAD-like_sf"/>
</dbReference>
<dbReference type="GO" id="GO:0036424">
    <property type="term" value="F:L-phosphoserine phosphatase activity"/>
    <property type="evidence" value="ECO:0007669"/>
    <property type="project" value="InterPro"/>
</dbReference>
<dbReference type="OrthoDB" id="9792539at2"/>
<evidence type="ECO:0000256" key="7">
    <source>
        <dbReference type="ARBA" id="ARBA00022801"/>
    </source>
</evidence>
<dbReference type="NCBIfam" id="TIGR01488">
    <property type="entry name" value="HAD-SF-IB"/>
    <property type="match status" value="1"/>
</dbReference>
<keyword evidence="9" id="KW-0718">Serine biosynthesis</keyword>
<evidence type="ECO:0000256" key="6">
    <source>
        <dbReference type="ARBA" id="ARBA00022723"/>
    </source>
</evidence>
<feature type="active site" description="Proton donor" evidence="13">
    <location>
        <position position="28"/>
    </location>
</feature>
<comment type="catalytic activity">
    <reaction evidence="11">
        <text>O-phospho-L-serine + H2O = L-serine + phosphate</text>
        <dbReference type="Rhea" id="RHEA:21208"/>
        <dbReference type="ChEBI" id="CHEBI:15377"/>
        <dbReference type="ChEBI" id="CHEBI:33384"/>
        <dbReference type="ChEBI" id="CHEBI:43474"/>
        <dbReference type="ChEBI" id="CHEBI:57524"/>
        <dbReference type="EC" id="3.1.3.3"/>
    </reaction>
</comment>
<evidence type="ECO:0000256" key="10">
    <source>
        <dbReference type="ARBA" id="ARBA00031693"/>
    </source>
</evidence>
<dbReference type="Gene3D" id="3.40.50.1000">
    <property type="entry name" value="HAD superfamily/HAD-like"/>
    <property type="match status" value="1"/>
</dbReference>
<dbReference type="SFLD" id="SFLDF00029">
    <property type="entry name" value="phosphoserine_phosphatase"/>
    <property type="match status" value="1"/>
</dbReference>
<reference evidence="14 15" key="1">
    <citation type="submission" date="2016-10" db="EMBL/GenBank/DDBJ databases">
        <authorList>
            <person name="Varghese N."/>
        </authorList>
    </citation>
    <scope>NUCLEOTIDE SEQUENCE [LARGE SCALE GENOMIC DNA]</scope>
    <source>
        <strain evidence="14 15">KA00225</strain>
    </source>
</reference>
<comment type="similarity">
    <text evidence="3">Belongs to the HAD-like hydrolase superfamily. SerB family.</text>
</comment>
<evidence type="ECO:0000256" key="4">
    <source>
        <dbReference type="ARBA" id="ARBA00012640"/>
    </source>
</evidence>
<feature type="active site" description="Nucleophile" evidence="13">
    <location>
        <position position="26"/>
    </location>
</feature>
<comment type="pathway">
    <text evidence="2">Amino-acid biosynthesis; L-serine biosynthesis; L-serine from 3-phospho-D-glycerate: step 3/3.</text>
</comment>
<dbReference type="InterPro" id="IPR050582">
    <property type="entry name" value="HAD-like_SerB"/>
</dbReference>
<dbReference type="AlphaFoldDB" id="A0A2K1SWC1"/>
<dbReference type="EMBL" id="MNLH01000001">
    <property type="protein sequence ID" value="PNS43829.1"/>
    <property type="molecule type" value="Genomic_DNA"/>
</dbReference>
<dbReference type="InterPro" id="IPR004469">
    <property type="entry name" value="PSP"/>
</dbReference>
<dbReference type="GO" id="GO:0005737">
    <property type="term" value="C:cytoplasm"/>
    <property type="evidence" value="ECO:0007669"/>
    <property type="project" value="TreeGrafter"/>
</dbReference>
<dbReference type="CDD" id="cd07500">
    <property type="entry name" value="HAD_PSP"/>
    <property type="match status" value="1"/>
</dbReference>
<name>A0A2K1SWC1_GARVA</name>
<dbReference type="SUPFAM" id="SSF56784">
    <property type="entry name" value="HAD-like"/>
    <property type="match status" value="1"/>
</dbReference>
<dbReference type="SFLD" id="SFLDS00003">
    <property type="entry name" value="Haloacid_Dehalogenase"/>
    <property type="match status" value="1"/>
</dbReference>
<comment type="catalytic activity">
    <reaction evidence="12">
        <text>O-phospho-D-serine + H2O = D-serine + phosphate</text>
        <dbReference type="Rhea" id="RHEA:24873"/>
        <dbReference type="ChEBI" id="CHEBI:15377"/>
        <dbReference type="ChEBI" id="CHEBI:35247"/>
        <dbReference type="ChEBI" id="CHEBI:43474"/>
        <dbReference type="ChEBI" id="CHEBI:58680"/>
        <dbReference type="EC" id="3.1.3.3"/>
    </reaction>
</comment>
<keyword evidence="5" id="KW-0028">Amino-acid biosynthesis</keyword>
<keyword evidence="6" id="KW-0479">Metal-binding</keyword>
<evidence type="ECO:0000256" key="9">
    <source>
        <dbReference type="ARBA" id="ARBA00023299"/>
    </source>
</evidence>
<keyword evidence="7" id="KW-0378">Hydrolase</keyword>
<accession>A0A2K1SWC1</accession>
<evidence type="ECO:0000256" key="8">
    <source>
        <dbReference type="ARBA" id="ARBA00022842"/>
    </source>
</evidence>
<dbReference type="InterPro" id="IPR023214">
    <property type="entry name" value="HAD_sf"/>
</dbReference>
<dbReference type="NCBIfam" id="TIGR00338">
    <property type="entry name" value="serB"/>
    <property type="match status" value="1"/>
</dbReference>
<dbReference type="SFLD" id="SFLDG01137">
    <property type="entry name" value="C1.6.1:_Phosphoserine_Phosphat"/>
    <property type="match status" value="1"/>
</dbReference>
<evidence type="ECO:0000256" key="2">
    <source>
        <dbReference type="ARBA" id="ARBA00005135"/>
    </source>
</evidence>
<evidence type="ECO:0000256" key="13">
    <source>
        <dbReference type="PIRSR" id="PIRSR604469-1"/>
    </source>
</evidence>
<evidence type="ECO:0000313" key="15">
    <source>
        <dbReference type="Proteomes" id="UP000236146"/>
    </source>
</evidence>
<evidence type="ECO:0000256" key="5">
    <source>
        <dbReference type="ARBA" id="ARBA00022605"/>
    </source>
</evidence>
<evidence type="ECO:0000256" key="1">
    <source>
        <dbReference type="ARBA" id="ARBA00001946"/>
    </source>
</evidence>
<keyword evidence="8" id="KW-0460">Magnesium</keyword>
<evidence type="ECO:0000256" key="11">
    <source>
        <dbReference type="ARBA" id="ARBA00048138"/>
    </source>
</evidence>
<dbReference type="EC" id="3.1.3.3" evidence="4"/>
<evidence type="ECO:0000256" key="12">
    <source>
        <dbReference type="ARBA" id="ARBA00048523"/>
    </source>
</evidence>
<organism evidence="14 15">
    <name type="scientific">Gardnerella vaginalis</name>
    <dbReference type="NCBI Taxonomy" id="2702"/>
    <lineage>
        <taxon>Bacteria</taxon>
        <taxon>Bacillati</taxon>
        <taxon>Actinomycetota</taxon>
        <taxon>Actinomycetes</taxon>
        <taxon>Bifidobacteriales</taxon>
        <taxon>Bifidobacteriaceae</taxon>
        <taxon>Gardnerella</taxon>
    </lineage>
</organism>
<dbReference type="GO" id="GO:0006564">
    <property type="term" value="P:L-serine biosynthetic process"/>
    <property type="evidence" value="ECO:0007669"/>
    <property type="project" value="UniProtKB-KW"/>
</dbReference>
<gene>
    <name evidence="14" type="primary">serB</name>
    <name evidence="14" type="ORF">BFS05_00995</name>
</gene>
<dbReference type="SFLD" id="SFLDG01136">
    <property type="entry name" value="C1.6:_Phosphoserine_Phosphatas"/>
    <property type="match status" value="1"/>
</dbReference>
<dbReference type="UniPathway" id="UPA00135">
    <property type="reaction ID" value="UER00198"/>
</dbReference>
<dbReference type="RefSeq" id="WP_103084209.1">
    <property type="nucleotide sequence ID" value="NZ_MNLH01000001.1"/>
</dbReference>
<dbReference type="PANTHER" id="PTHR43344">
    <property type="entry name" value="PHOSPHOSERINE PHOSPHATASE"/>
    <property type="match status" value="1"/>
</dbReference>
<dbReference type="PANTHER" id="PTHR43344:SF2">
    <property type="entry name" value="PHOSPHOSERINE PHOSPHATASE"/>
    <property type="match status" value="1"/>
</dbReference>
<sequence>MNTVLESFSNNFYIPFIDTPGILVMDVDATLIDEEVIDLLGYKAGVGKDMESITARAMRGEINFDESLKKRVSMLKNMDSNSFDEIRKKIHVTKGAEELIYILHSHGWKIGAVSGGFHEVIDPLLYSLSIDFWAANHLEVVNGKLTGKVLGDIVNRNYKAEMLCKWARNNNISMKNTVAVGDGANDISMLNTARLGIAFCAKDAVKKQVSHSIDIRDLKEVLRFLES</sequence>
<comment type="cofactor">
    <cofactor evidence="1">
        <name>Mg(2+)</name>
        <dbReference type="ChEBI" id="CHEBI:18420"/>
    </cofactor>
</comment>
<dbReference type="Pfam" id="PF12710">
    <property type="entry name" value="HAD"/>
    <property type="match status" value="1"/>
</dbReference>
<dbReference type="GO" id="GO:0000287">
    <property type="term" value="F:magnesium ion binding"/>
    <property type="evidence" value="ECO:0007669"/>
    <property type="project" value="TreeGrafter"/>
</dbReference>
<dbReference type="Proteomes" id="UP000236146">
    <property type="component" value="Unassembled WGS sequence"/>
</dbReference>
<proteinExistence type="inferred from homology"/>
<evidence type="ECO:0000313" key="14">
    <source>
        <dbReference type="EMBL" id="PNS43829.1"/>
    </source>
</evidence>
<protein>
    <recommendedName>
        <fullName evidence="4">phosphoserine phosphatase</fullName>
        <ecNumber evidence="4">3.1.3.3</ecNumber>
    </recommendedName>
    <alternativeName>
        <fullName evidence="10">O-phosphoserine phosphohydrolase</fullName>
    </alternativeName>
</protein>